<evidence type="ECO:0000313" key="8">
    <source>
        <dbReference type="EMBL" id="TFV98834.1"/>
    </source>
</evidence>
<dbReference type="GO" id="GO:0003774">
    <property type="term" value="F:cytoskeletal motor activity"/>
    <property type="evidence" value="ECO:0007669"/>
    <property type="project" value="InterPro"/>
</dbReference>
<dbReference type="GO" id="GO:0071973">
    <property type="term" value="P:bacterial-type flagellum-dependent cell motility"/>
    <property type="evidence" value="ECO:0007669"/>
    <property type="project" value="InterPro"/>
</dbReference>
<dbReference type="InterPro" id="IPR051469">
    <property type="entry name" value="FliN/MopA/SpaO"/>
</dbReference>
<dbReference type="PANTHER" id="PTHR43484:SF1">
    <property type="entry name" value="FLAGELLAR MOTOR SWITCH PROTEIN FLIN"/>
    <property type="match status" value="1"/>
</dbReference>
<dbReference type="InterPro" id="IPR012826">
    <property type="entry name" value="FliN"/>
</dbReference>
<dbReference type="SUPFAM" id="SSF101801">
    <property type="entry name" value="Surface presentation of antigens (SPOA)"/>
    <property type="match status" value="1"/>
</dbReference>
<keyword evidence="8" id="KW-0969">Cilium</keyword>
<comment type="similarity">
    <text evidence="2">Belongs to the FliN/MopA/SpaO family.</text>
</comment>
<keyword evidence="9" id="KW-1185">Reference proteome</keyword>
<evidence type="ECO:0000313" key="9">
    <source>
        <dbReference type="Proteomes" id="UP000298127"/>
    </source>
</evidence>
<reference evidence="8 9" key="1">
    <citation type="journal article" date="2018" name="J. Microbiol.">
        <title>Leifsonia flava sp. nov., a novel actinobacterium isolated from the rhizosphere of Aquilegia viridiflora.</title>
        <authorList>
            <person name="Cai Y."/>
            <person name="Tao W.Z."/>
            <person name="Ma Y.J."/>
            <person name="Cheng J."/>
            <person name="Zhang M.Y."/>
            <person name="Zhang Y.X."/>
        </authorList>
    </citation>
    <scope>NUCLEOTIDE SEQUENCE [LARGE SCALE GENOMIC DNA]</scope>
    <source>
        <strain evidence="8 9">SYP-B2174</strain>
    </source>
</reference>
<keyword evidence="4" id="KW-0145">Chemotaxis</keyword>
<evidence type="ECO:0000256" key="2">
    <source>
        <dbReference type="ARBA" id="ARBA00009226"/>
    </source>
</evidence>
<evidence type="ECO:0000259" key="7">
    <source>
        <dbReference type="Pfam" id="PF01052"/>
    </source>
</evidence>
<keyword evidence="8" id="KW-0966">Cell projection</keyword>
<accession>A0A4Y9R2F0</accession>
<dbReference type="InterPro" id="IPR001543">
    <property type="entry name" value="FliN-like_C"/>
</dbReference>
<evidence type="ECO:0000256" key="3">
    <source>
        <dbReference type="ARBA" id="ARBA00022475"/>
    </source>
</evidence>
<comment type="caution">
    <text evidence="8">The sequence shown here is derived from an EMBL/GenBank/DDBJ whole genome shotgun (WGS) entry which is preliminary data.</text>
</comment>
<dbReference type="PANTHER" id="PTHR43484">
    <property type="match status" value="1"/>
</dbReference>
<dbReference type="RefSeq" id="WP_135119365.1">
    <property type="nucleotide sequence ID" value="NZ_SPQZ01000002.1"/>
</dbReference>
<dbReference type="GO" id="GO:0005886">
    <property type="term" value="C:plasma membrane"/>
    <property type="evidence" value="ECO:0007669"/>
    <property type="project" value="UniProtKB-SubCell"/>
</dbReference>
<dbReference type="InterPro" id="IPR001172">
    <property type="entry name" value="FliN_T3SS_HrcQb"/>
</dbReference>
<keyword evidence="6" id="KW-0472">Membrane</keyword>
<sequence length="231" mass="23645">MISTASVSSVAVTTLVEVLPTDRRLSAELLSDRSGLAASFSDAVVASFVGSSSAELALVLQAAAGIDDALGTAGTAVSQADALRPALEAAAATLGPGVLGTARVDRAGWVADAEAEVYALTDGGVTVGWFALRMHRPTRPATDAASGDAPNLGRIRDVEMTLAVELGRTRMSVRDVLSIEPGSVIELDRSAGAPADVLLNGRLIAHGEIVVVDQDYAVRITRILDVAEGDA</sequence>
<evidence type="ECO:0000256" key="4">
    <source>
        <dbReference type="ARBA" id="ARBA00022500"/>
    </source>
</evidence>
<dbReference type="InterPro" id="IPR036429">
    <property type="entry name" value="SpoA-like_sf"/>
</dbReference>
<keyword evidence="8" id="KW-0282">Flagellum</keyword>
<dbReference type="Proteomes" id="UP000298127">
    <property type="component" value="Unassembled WGS sequence"/>
</dbReference>
<keyword evidence="3" id="KW-1003">Cell membrane</keyword>
<dbReference type="Gene3D" id="2.30.330.10">
    <property type="entry name" value="SpoA-like"/>
    <property type="match status" value="1"/>
</dbReference>
<evidence type="ECO:0000256" key="5">
    <source>
        <dbReference type="ARBA" id="ARBA00022779"/>
    </source>
</evidence>
<proteinExistence type="inferred from homology"/>
<dbReference type="Pfam" id="PF01052">
    <property type="entry name" value="FliMN_C"/>
    <property type="match status" value="1"/>
</dbReference>
<comment type="subcellular location">
    <subcellularLocation>
        <location evidence="1">Cell membrane</location>
        <topology evidence="1">Peripheral membrane protein</topology>
        <orientation evidence="1">Cytoplasmic side</orientation>
    </subcellularLocation>
</comment>
<keyword evidence="5" id="KW-0283">Flagellar rotation</keyword>
<dbReference type="GO" id="GO:0006935">
    <property type="term" value="P:chemotaxis"/>
    <property type="evidence" value="ECO:0007669"/>
    <property type="project" value="UniProtKB-KW"/>
</dbReference>
<dbReference type="EMBL" id="SPQZ01000002">
    <property type="protein sequence ID" value="TFV98834.1"/>
    <property type="molecule type" value="Genomic_DNA"/>
</dbReference>
<evidence type="ECO:0000256" key="1">
    <source>
        <dbReference type="ARBA" id="ARBA00004413"/>
    </source>
</evidence>
<evidence type="ECO:0000256" key="6">
    <source>
        <dbReference type="ARBA" id="ARBA00023136"/>
    </source>
</evidence>
<gene>
    <name evidence="8" type="primary">fliN</name>
    <name evidence="8" type="ORF">E4M00_04805</name>
</gene>
<dbReference type="NCBIfam" id="TIGR02480">
    <property type="entry name" value="fliN"/>
    <property type="match status" value="1"/>
</dbReference>
<dbReference type="AlphaFoldDB" id="A0A4Y9R2F0"/>
<dbReference type="PRINTS" id="PR00956">
    <property type="entry name" value="FLGMOTORFLIN"/>
</dbReference>
<organism evidence="8 9">
    <name type="scientific">Orlajensenia leifsoniae</name>
    <dbReference type="NCBI Taxonomy" id="2561933"/>
    <lineage>
        <taxon>Bacteria</taxon>
        <taxon>Bacillati</taxon>
        <taxon>Actinomycetota</taxon>
        <taxon>Actinomycetes</taxon>
        <taxon>Micrococcales</taxon>
        <taxon>Microbacteriaceae</taxon>
        <taxon>Orlajensenia</taxon>
    </lineage>
</organism>
<feature type="domain" description="Flagellar motor switch protein FliN-like C-terminal" evidence="7">
    <location>
        <begin position="154"/>
        <end position="224"/>
    </location>
</feature>
<protein>
    <submittedName>
        <fullName evidence="8">Flagellar motor switch protein FliN</fullName>
    </submittedName>
</protein>
<name>A0A4Y9R2F0_9MICO</name>
<dbReference type="GO" id="GO:0009425">
    <property type="term" value="C:bacterial-type flagellum basal body"/>
    <property type="evidence" value="ECO:0007669"/>
    <property type="project" value="InterPro"/>
</dbReference>